<protein>
    <submittedName>
        <fullName evidence="2">Uncharacterized protein</fullName>
    </submittedName>
</protein>
<comment type="caution">
    <text evidence="2">The sequence shown here is derived from an EMBL/GenBank/DDBJ whole genome shotgun (WGS) entry which is preliminary data.</text>
</comment>
<dbReference type="Proteomes" id="UP000285120">
    <property type="component" value="Unassembled WGS sequence"/>
</dbReference>
<dbReference type="AlphaFoldDB" id="A0A419V4S1"/>
<evidence type="ECO:0000313" key="3">
    <source>
        <dbReference type="Proteomes" id="UP000285120"/>
    </source>
</evidence>
<dbReference type="EMBL" id="RAPK01000008">
    <property type="protein sequence ID" value="RKD73484.1"/>
    <property type="molecule type" value="Genomic_DNA"/>
</dbReference>
<evidence type="ECO:0000256" key="1">
    <source>
        <dbReference type="SAM" id="Phobius"/>
    </source>
</evidence>
<feature type="transmembrane region" description="Helical" evidence="1">
    <location>
        <begin position="41"/>
        <end position="64"/>
    </location>
</feature>
<sequence>MLRLLLFPLLSLILLLFLTGLYLLLEPYEHAFFTFFTRDVLLLLTGGALVLFLFSMLPAFTTLYRKRSNIKSQRKK</sequence>
<keyword evidence="1" id="KW-0812">Transmembrane</keyword>
<evidence type="ECO:0000313" key="2">
    <source>
        <dbReference type="EMBL" id="RKD73484.1"/>
    </source>
</evidence>
<gene>
    <name evidence="2" type="ORF">ATL39_1779</name>
</gene>
<proteinExistence type="predicted"/>
<reference evidence="2 3" key="1">
    <citation type="submission" date="2018-09" db="EMBL/GenBank/DDBJ databases">
        <title>Genomic Encyclopedia of Archaeal and Bacterial Type Strains, Phase II (KMG-II): from individual species to whole genera.</title>
        <authorList>
            <person name="Goeker M."/>
        </authorList>
    </citation>
    <scope>NUCLEOTIDE SEQUENCE [LARGE SCALE GENOMIC DNA]</scope>
    <source>
        <strain evidence="2 3">DSM 17008</strain>
    </source>
</reference>
<organism evidence="2 3">
    <name type="scientific">Sinobaca qinghaiensis</name>
    <dbReference type="NCBI Taxonomy" id="342944"/>
    <lineage>
        <taxon>Bacteria</taxon>
        <taxon>Bacillati</taxon>
        <taxon>Bacillota</taxon>
        <taxon>Bacilli</taxon>
        <taxon>Bacillales</taxon>
        <taxon>Sporolactobacillaceae</taxon>
        <taxon>Sinobaca</taxon>
    </lineage>
</organism>
<accession>A0A419V4S1</accession>
<keyword evidence="3" id="KW-1185">Reference proteome</keyword>
<keyword evidence="1" id="KW-1133">Transmembrane helix</keyword>
<keyword evidence="1" id="KW-0472">Membrane</keyword>
<name>A0A419V4S1_9BACL</name>